<feature type="compositionally biased region" description="Polar residues" evidence="1">
    <location>
        <begin position="13"/>
        <end position="32"/>
    </location>
</feature>
<evidence type="ECO:0000313" key="3">
    <source>
        <dbReference type="EMBL" id="MCB2407437.1"/>
    </source>
</evidence>
<dbReference type="EMBL" id="JAJADR010000001">
    <property type="protein sequence ID" value="MCB2407437.1"/>
    <property type="molecule type" value="Genomic_DNA"/>
</dbReference>
<evidence type="ECO:0000313" key="4">
    <source>
        <dbReference type="Proteomes" id="UP001165296"/>
    </source>
</evidence>
<evidence type="ECO:0000256" key="2">
    <source>
        <dbReference type="SAM" id="Phobius"/>
    </source>
</evidence>
<keyword evidence="2" id="KW-0472">Membrane</keyword>
<evidence type="ECO:0000256" key="1">
    <source>
        <dbReference type="SAM" id="MobiDB-lite"/>
    </source>
</evidence>
<evidence type="ECO:0008006" key="5">
    <source>
        <dbReference type="Google" id="ProtNLM"/>
    </source>
</evidence>
<keyword evidence="4" id="KW-1185">Reference proteome</keyword>
<reference evidence="3" key="1">
    <citation type="submission" date="2021-10" db="EMBL/GenBank/DDBJ databases">
        <authorList>
            <person name="Dean J.D."/>
            <person name="Kim M.K."/>
            <person name="Newey C.N."/>
            <person name="Stoker T.S."/>
            <person name="Thompson D.W."/>
            <person name="Grose J.H."/>
        </authorList>
    </citation>
    <scope>NUCLEOTIDE SEQUENCE</scope>
    <source>
        <strain evidence="3">BT178</strain>
    </source>
</reference>
<organism evidence="3 4">
    <name type="scientific">Hymenobacter lucidus</name>
    <dbReference type="NCBI Taxonomy" id="2880930"/>
    <lineage>
        <taxon>Bacteria</taxon>
        <taxon>Pseudomonadati</taxon>
        <taxon>Bacteroidota</taxon>
        <taxon>Cytophagia</taxon>
        <taxon>Cytophagales</taxon>
        <taxon>Hymenobacteraceae</taxon>
        <taxon>Hymenobacter</taxon>
    </lineage>
</organism>
<protein>
    <recommendedName>
        <fullName evidence="5">DUF4239 domain-containing protein</fullName>
    </recommendedName>
</protein>
<comment type="caution">
    <text evidence="3">The sequence shown here is derived from an EMBL/GenBank/DDBJ whole genome shotgun (WGS) entry which is preliminary data.</text>
</comment>
<feature type="region of interest" description="Disordered" evidence="1">
    <location>
        <begin position="1"/>
        <end position="37"/>
    </location>
</feature>
<accession>A0ABS8AMS2</accession>
<sequence>MTTSLDTPGLPDTSATPDTPGNSGTPETSNLPPNCATVPPVTSITELQLPPPSGLTAPTRPNFEHHELSGALVQWLGPLSICVALALVIGYEYSTKVTQAATTVGFITAAAVGIERVIEGMWNALGSRIGAYWPMTSISRQVHDLELELNDALKPFHGHLSQALTTAQSTEQAIPVYLSSAQKDLDSMQRRFNDIRAHGPSNQRMQLLAASAAQSVNFLVTKYQDKLPQLREGVALADTAISGLQDFLSTFKDNPGRRLLSLYIGALLGLALAAIFHLDVFAAVNAMDDGGSGGTLPASAGLRIAVTGLLIGLGSNPTHEVIQLLHEHKKSQKGKNTANPQLSAS</sequence>
<proteinExistence type="predicted"/>
<name>A0ABS8AMS2_9BACT</name>
<keyword evidence="2" id="KW-0812">Transmembrane</keyword>
<keyword evidence="2" id="KW-1133">Transmembrane helix</keyword>
<feature type="transmembrane region" description="Helical" evidence="2">
    <location>
        <begin position="72"/>
        <end position="91"/>
    </location>
</feature>
<dbReference type="Proteomes" id="UP001165296">
    <property type="component" value="Unassembled WGS sequence"/>
</dbReference>
<gene>
    <name evidence="3" type="ORF">LGH74_05575</name>
</gene>
<dbReference type="RefSeq" id="WP_226173222.1">
    <property type="nucleotide sequence ID" value="NZ_JAJADR010000001.1"/>
</dbReference>
<feature type="transmembrane region" description="Helical" evidence="2">
    <location>
        <begin position="260"/>
        <end position="284"/>
    </location>
</feature>